<organism evidence="2">
    <name type="scientific">virus sp. ctEQ64</name>
    <dbReference type="NCBI Taxonomy" id="2825809"/>
    <lineage>
        <taxon>Viruses</taxon>
    </lineage>
</organism>
<reference evidence="2" key="1">
    <citation type="journal article" date="2021" name="Proc. Natl. Acad. Sci. U.S.A.">
        <title>A Catalog of Tens of Thousands of Viruses from Human Metagenomes Reveals Hidden Associations with Chronic Diseases.</title>
        <authorList>
            <person name="Tisza M.J."/>
            <person name="Buck C.B."/>
        </authorList>
    </citation>
    <scope>NUCLEOTIDE SEQUENCE</scope>
    <source>
        <strain evidence="2">CtEQ64</strain>
    </source>
</reference>
<evidence type="ECO:0008006" key="3">
    <source>
        <dbReference type="Google" id="ProtNLM"/>
    </source>
</evidence>
<protein>
    <recommendedName>
        <fullName evidence="3">DUF4065 domain-containing protein</fullName>
    </recommendedName>
</protein>
<name>A0A8S5RLD1_9VIRU</name>
<sequence length="224" mass="26379">MITKLKKVCKRCVEDYQDLNMYKLNIILYFMDRLHRFKLSEPFFDEEFHLDSEMGPYLDSVKDAYGQYNLYNIPKFGANNVFDDDEVLTLNNKDEIANDDDDIKDTHEIVITSYYEEDGIPHWSEADMSLDNQTEEDIYEFMKAAFEAIDTTGLIYFYETSKDPERNVDVFLSDKLAAYLDVKAKGFPEPDKSKPLPQVEEEQEDNEITEEEILERLNRARKPL</sequence>
<evidence type="ECO:0000256" key="1">
    <source>
        <dbReference type="SAM" id="MobiDB-lite"/>
    </source>
</evidence>
<evidence type="ECO:0000313" key="2">
    <source>
        <dbReference type="EMBL" id="DAE31869.1"/>
    </source>
</evidence>
<proteinExistence type="predicted"/>
<dbReference type="EMBL" id="BK059112">
    <property type="protein sequence ID" value="DAE31869.1"/>
    <property type="molecule type" value="Genomic_DNA"/>
</dbReference>
<feature type="compositionally biased region" description="Acidic residues" evidence="1">
    <location>
        <begin position="199"/>
        <end position="213"/>
    </location>
</feature>
<accession>A0A8S5RLD1</accession>
<feature type="region of interest" description="Disordered" evidence="1">
    <location>
        <begin position="186"/>
        <end position="224"/>
    </location>
</feature>